<name>A0A9P5DZ64_9HYPO</name>
<proteinExistence type="predicted"/>
<gene>
    <name evidence="1" type="ORF">FBEOM_3284</name>
</gene>
<dbReference type="AlphaFoldDB" id="A0A9P5DZ64"/>
<comment type="caution">
    <text evidence="1">The sequence shown here is derived from an EMBL/GenBank/DDBJ whole genome shotgun (WGS) entry which is preliminary data.</text>
</comment>
<accession>A0A9P5DZ64</accession>
<reference evidence="1" key="1">
    <citation type="journal article" date="2017" name="Mycologia">
        <title>Fusarium algeriense, sp. nov., a novel toxigenic crown rot pathogen of durum wheat from Algeria is nested in the Fusarium burgessii species complex.</title>
        <authorList>
            <person name="Laraba I."/>
            <person name="Keddad A."/>
            <person name="Boureghda H."/>
            <person name="Abdallah N."/>
            <person name="Vaughan M.M."/>
            <person name="Proctor R.H."/>
            <person name="Busman M."/>
            <person name="O'Donnell K."/>
        </authorList>
    </citation>
    <scope>NUCLEOTIDE SEQUENCE</scope>
    <source>
        <strain evidence="1">NRRL 25174</strain>
    </source>
</reference>
<organism evidence="1 2">
    <name type="scientific">Fusarium beomiforme</name>
    <dbReference type="NCBI Taxonomy" id="44412"/>
    <lineage>
        <taxon>Eukaryota</taxon>
        <taxon>Fungi</taxon>
        <taxon>Dikarya</taxon>
        <taxon>Ascomycota</taxon>
        <taxon>Pezizomycotina</taxon>
        <taxon>Sordariomycetes</taxon>
        <taxon>Hypocreomycetidae</taxon>
        <taxon>Hypocreales</taxon>
        <taxon>Nectriaceae</taxon>
        <taxon>Fusarium</taxon>
        <taxon>Fusarium burgessii species complex</taxon>
    </lineage>
</organism>
<dbReference type="Proteomes" id="UP000730481">
    <property type="component" value="Unassembled WGS sequence"/>
</dbReference>
<reference evidence="1" key="2">
    <citation type="submission" date="2020-02" db="EMBL/GenBank/DDBJ databases">
        <title>Identification and distribution of gene clusters putatively required for synthesis of sphingolipid metabolism inhibitors in phylogenetically diverse species of the filamentous fungus Fusarium.</title>
        <authorList>
            <person name="Kim H.-S."/>
            <person name="Busman M."/>
            <person name="Brown D.W."/>
            <person name="Divon H."/>
            <person name="Uhlig S."/>
            <person name="Proctor R.H."/>
        </authorList>
    </citation>
    <scope>NUCLEOTIDE SEQUENCE</scope>
    <source>
        <strain evidence="1">NRRL 25174</strain>
    </source>
</reference>
<sequence length="86" mass="9307">MSSQQSSTASNAGAPRAVHGRPFQNCEALFQEALQFMNETGRNAITVQLYGSEDGPNEPKTITLIMYRTGEYEIVDVPGPASSNNN</sequence>
<evidence type="ECO:0000313" key="1">
    <source>
        <dbReference type="EMBL" id="KAF4342762.1"/>
    </source>
</evidence>
<protein>
    <submittedName>
        <fullName evidence="1">Uncharacterized protein</fullName>
    </submittedName>
</protein>
<evidence type="ECO:0000313" key="2">
    <source>
        <dbReference type="Proteomes" id="UP000730481"/>
    </source>
</evidence>
<keyword evidence="2" id="KW-1185">Reference proteome</keyword>
<dbReference type="EMBL" id="PVQB02000122">
    <property type="protein sequence ID" value="KAF4342762.1"/>
    <property type="molecule type" value="Genomic_DNA"/>
</dbReference>